<organism evidence="2 3">
    <name type="scientific">Bradyrhizobium archetypum</name>
    <dbReference type="NCBI Taxonomy" id="2721160"/>
    <lineage>
        <taxon>Bacteria</taxon>
        <taxon>Pseudomonadati</taxon>
        <taxon>Pseudomonadota</taxon>
        <taxon>Alphaproteobacteria</taxon>
        <taxon>Hyphomicrobiales</taxon>
        <taxon>Nitrobacteraceae</taxon>
        <taxon>Bradyrhizobium</taxon>
    </lineage>
</organism>
<dbReference type="EMBL" id="JAAVLW010000005">
    <property type="protein sequence ID" value="NOJ48537.1"/>
    <property type="molecule type" value="Genomic_DNA"/>
</dbReference>
<keyword evidence="3" id="KW-1185">Reference proteome</keyword>
<gene>
    <name evidence="2" type="ORF">HCN50_20150</name>
</gene>
<feature type="region of interest" description="Disordered" evidence="1">
    <location>
        <begin position="65"/>
        <end position="100"/>
    </location>
</feature>
<dbReference type="InterPro" id="IPR018733">
    <property type="entry name" value="DUF2274"/>
</dbReference>
<evidence type="ECO:0000313" key="2">
    <source>
        <dbReference type="EMBL" id="NOJ48537.1"/>
    </source>
</evidence>
<comment type="caution">
    <text evidence="2">The sequence shown here is derived from an EMBL/GenBank/DDBJ whole genome shotgun (WGS) entry which is preliminary data.</text>
</comment>
<sequence>MKLSKLPDRTPVKLSTTLTPTLAARLRDYADFYAETYGTREEVTDLVPFMLEAFLDGDADFRRASRTGGVKNTADATHQILEDRRTRKGRDQGEESPSKD</sequence>
<accession>A0A7Y4H879</accession>
<protein>
    <submittedName>
        <fullName evidence="2">DUF2274 domain-containing protein</fullName>
    </submittedName>
</protein>
<proteinExistence type="predicted"/>
<feature type="compositionally biased region" description="Basic and acidic residues" evidence="1">
    <location>
        <begin position="80"/>
        <end position="100"/>
    </location>
</feature>
<evidence type="ECO:0000313" key="3">
    <source>
        <dbReference type="Proteomes" id="UP000528734"/>
    </source>
</evidence>
<reference evidence="2 3" key="1">
    <citation type="submission" date="2020-03" db="EMBL/GenBank/DDBJ databases">
        <title>Bradyrhizobium diversity isolated from nodules of Muelleranthus trifoliolatus.</title>
        <authorList>
            <person name="Klepa M."/>
            <person name="Helene L."/>
            <person name="Hungria M."/>
        </authorList>
    </citation>
    <scope>NUCLEOTIDE SEQUENCE [LARGE SCALE GENOMIC DNA]</scope>
    <source>
        <strain evidence="2 3">WSM 1744</strain>
    </source>
</reference>
<name>A0A7Y4H879_9BRAD</name>
<dbReference type="RefSeq" id="WP_171711378.1">
    <property type="nucleotide sequence ID" value="NZ_JAAVLW010000005.1"/>
</dbReference>
<dbReference type="AlphaFoldDB" id="A0A7Y4H879"/>
<dbReference type="Proteomes" id="UP000528734">
    <property type="component" value="Unassembled WGS sequence"/>
</dbReference>
<evidence type="ECO:0000256" key="1">
    <source>
        <dbReference type="SAM" id="MobiDB-lite"/>
    </source>
</evidence>
<dbReference type="Pfam" id="PF10038">
    <property type="entry name" value="DUF2274"/>
    <property type="match status" value="1"/>
</dbReference>